<evidence type="ECO:0000313" key="1">
    <source>
        <dbReference type="EMBL" id="OPC63592.1"/>
    </source>
</evidence>
<dbReference type="PROSITE" id="PS51257">
    <property type="entry name" value="PROKAR_LIPOPROTEIN"/>
    <property type="match status" value="1"/>
</dbReference>
<comment type="caution">
    <text evidence="1">The sequence shown here is derived from an EMBL/GenBank/DDBJ whole genome shotgun (WGS) entry which is preliminary data.</text>
</comment>
<evidence type="ECO:0008006" key="3">
    <source>
        <dbReference type="Google" id="ProtNLM"/>
    </source>
</evidence>
<dbReference type="InterPro" id="IPR007485">
    <property type="entry name" value="LPS_assembly_LptE"/>
</dbReference>
<dbReference type="EMBL" id="MAHX01000016">
    <property type="protein sequence ID" value="OPC63592.1"/>
    <property type="molecule type" value="Genomic_DNA"/>
</dbReference>
<protein>
    <recommendedName>
        <fullName evidence="3">Lipopolysaccharide-assembly</fullName>
    </recommendedName>
</protein>
<keyword evidence="2" id="KW-1185">Reference proteome</keyword>
<accession>A0A1T3MG37</accession>
<dbReference type="Pfam" id="PF04390">
    <property type="entry name" value="LptE"/>
    <property type="match status" value="1"/>
</dbReference>
<sequence>MKAAFKNRFKILHFGSLILISQLLVSCYSFTGSSLKPDVKTILIKNFPNNTSFNPNLSQQFSTDLQNRFLQRTNLKGTTDMPDILIEGEIVDYQPSTPTAISTPSTSQATGNVLMAAQNKLTITVKVHYENAKYPTESFDRTYSDEAVFSNTASMQEIEGTYVKVATDRIINKIFNDIVANW</sequence>
<dbReference type="AlphaFoldDB" id="A0A1T3MG37"/>
<name>A0A1T3MG37_9FLAO</name>
<dbReference type="GO" id="GO:0043165">
    <property type="term" value="P:Gram-negative-bacterium-type cell outer membrane assembly"/>
    <property type="evidence" value="ECO:0007669"/>
    <property type="project" value="InterPro"/>
</dbReference>
<organism evidence="1 2">
    <name type="scientific">Elizabethkingia occulta</name>
    <dbReference type="NCBI Taxonomy" id="1867263"/>
    <lineage>
        <taxon>Bacteria</taxon>
        <taxon>Pseudomonadati</taxon>
        <taxon>Bacteroidota</taxon>
        <taxon>Flavobacteriia</taxon>
        <taxon>Flavobacteriales</taxon>
        <taxon>Weeksellaceae</taxon>
        <taxon>Elizabethkingia</taxon>
    </lineage>
</organism>
<gene>
    <name evidence="1" type="ORF">BAZ10_05805</name>
</gene>
<reference evidence="1 2" key="1">
    <citation type="submission" date="2016-06" db="EMBL/GenBank/DDBJ databases">
        <title>Revisiting the taxonomy of the Elizabethkingia Genus based on Whole-Genome Sequencing, Optical Mapping, and MALDI-TOF.</title>
        <authorList>
            <person name="Nicholson A.C."/>
        </authorList>
    </citation>
    <scope>NUCLEOTIDE SEQUENCE [LARGE SCALE GENOMIC DNA]</scope>
    <source>
        <strain evidence="1 2">G4070</strain>
    </source>
</reference>
<proteinExistence type="predicted"/>
<dbReference type="GO" id="GO:0019867">
    <property type="term" value="C:outer membrane"/>
    <property type="evidence" value="ECO:0007669"/>
    <property type="project" value="InterPro"/>
</dbReference>
<evidence type="ECO:0000313" key="2">
    <source>
        <dbReference type="Proteomes" id="UP000190813"/>
    </source>
</evidence>
<dbReference type="RefSeq" id="WP_078772223.1">
    <property type="nucleotide sequence ID" value="NZ_CBCSBR010000001.1"/>
</dbReference>
<dbReference type="Proteomes" id="UP000190813">
    <property type="component" value="Unassembled WGS sequence"/>
</dbReference>